<dbReference type="EMBL" id="CP009706">
    <property type="protein sequence ID" value="AIU73799.1"/>
    <property type="molecule type" value="Genomic_DNA"/>
</dbReference>
<dbReference type="FunFam" id="3.40.1410.10:FF:000004">
    <property type="entry name" value="Histidine utilization repressor"/>
    <property type="match status" value="1"/>
</dbReference>
<dbReference type="InterPro" id="IPR050679">
    <property type="entry name" value="Bact_HTH_transcr_reg"/>
</dbReference>
<dbReference type="KEGG" id="hav:AT03_16325"/>
<gene>
    <name evidence="11" type="ORF">AT03_16325</name>
</gene>
<dbReference type="SUPFAM" id="SSF64288">
    <property type="entry name" value="Chorismate lyase-like"/>
    <property type="match status" value="1"/>
</dbReference>
<keyword evidence="5" id="KW-0804">Transcription</keyword>
<dbReference type="PROSITE" id="PS50949">
    <property type="entry name" value="HTH_GNTR"/>
    <property type="match status" value="1"/>
</dbReference>
<name>A0A097R503_HAFAL</name>
<dbReference type="Pfam" id="PF00392">
    <property type="entry name" value="GntR"/>
    <property type="match status" value="1"/>
</dbReference>
<evidence type="ECO:0000313" key="12">
    <source>
        <dbReference type="Proteomes" id="UP000029986"/>
    </source>
</evidence>
<dbReference type="PANTHER" id="PTHR44846:SF16">
    <property type="entry name" value="TRANSCRIPTIONAL REGULATOR PHNF-RELATED"/>
    <property type="match status" value="1"/>
</dbReference>
<accession>A0A097R503</accession>
<dbReference type="PATRIC" id="fig|1453496.5.peg.3343"/>
<keyword evidence="3" id="KW-0805">Transcription regulation</keyword>
<dbReference type="eggNOG" id="COG2188">
    <property type="taxonomic scope" value="Bacteria"/>
</dbReference>
<dbReference type="SUPFAM" id="SSF46785">
    <property type="entry name" value="Winged helix' DNA-binding domain"/>
    <property type="match status" value="1"/>
</dbReference>
<dbReference type="RefSeq" id="WP_025799889.1">
    <property type="nucleotide sequence ID" value="NZ_CP009706.1"/>
</dbReference>
<comment type="function">
    <text evidence="6">Repressor which binds to the hutP region in the histidine utilization (hut) operon. It blocks the expression of all the hut genes in the absence of inducer.</text>
</comment>
<evidence type="ECO:0000256" key="7">
    <source>
        <dbReference type="ARBA" id="ARBA00060686"/>
    </source>
</evidence>
<dbReference type="Gene3D" id="1.10.10.10">
    <property type="entry name" value="Winged helix-like DNA-binding domain superfamily/Winged helix DNA-binding domain"/>
    <property type="match status" value="1"/>
</dbReference>
<dbReference type="OrthoDB" id="9808698at2"/>
<dbReference type="GO" id="GO:0003700">
    <property type="term" value="F:DNA-binding transcription factor activity"/>
    <property type="evidence" value="ECO:0007669"/>
    <property type="project" value="UniProtKB-UniRule"/>
</dbReference>
<sequence length="244" mass="27599">MTLPADLSPLSTPAPLYEQVKKMITDNISNGAWPPNYRIPSEAELVAHLGFSRMTINRALRELTHQGLLVRMQGVGTFVAEPKGQSALFEVHSIRDEILARNHRHHCKIILLDKVQANSEQAAALNLSVGAPIFHSIIVHYENDTPVQIENRYVNPIVAPDYLQQDFLKITPHDYLSRVAPLTEGEHIVEALLPSAEESQWLHIQANEPCLLIERRTWSKHHNVTFAKLLFPGTRHRLKGHFTS</sequence>
<feature type="domain" description="HTH gntR-type" evidence="10">
    <location>
        <begin position="14"/>
        <end position="82"/>
    </location>
</feature>
<dbReference type="InterPro" id="IPR036390">
    <property type="entry name" value="WH_DNA-bd_sf"/>
</dbReference>
<dbReference type="InterPro" id="IPR036388">
    <property type="entry name" value="WH-like_DNA-bd_sf"/>
</dbReference>
<proteinExistence type="predicted"/>
<reference evidence="11 12" key="1">
    <citation type="journal article" date="2014" name="Gut Pathog.">
        <title>Gene clusters of Hafnia alvei strain FB1 important in survival and pathogenesis: a draft genome perspective.</title>
        <authorList>
            <person name="Tan J.Y."/>
            <person name="Yin W.F."/>
            <person name="Chan K.G."/>
        </authorList>
    </citation>
    <scope>NUCLEOTIDE SEQUENCE [LARGE SCALE GENOMIC DNA]</scope>
    <source>
        <strain evidence="11 12">FB1</strain>
    </source>
</reference>
<evidence type="ECO:0000313" key="11">
    <source>
        <dbReference type="EMBL" id="AIU73799.1"/>
    </source>
</evidence>
<dbReference type="InterPro" id="IPR028978">
    <property type="entry name" value="Chorismate_lyase_/UTRA_dom_sf"/>
</dbReference>
<evidence type="ECO:0000256" key="4">
    <source>
        <dbReference type="ARBA" id="ARBA00023125"/>
    </source>
</evidence>
<dbReference type="PANTHER" id="PTHR44846">
    <property type="entry name" value="MANNOSYL-D-GLYCERATE TRANSPORT/METABOLISM SYSTEM REPRESSOR MNGR-RELATED"/>
    <property type="match status" value="1"/>
</dbReference>
<dbReference type="PRINTS" id="PR00035">
    <property type="entry name" value="HTHGNTR"/>
</dbReference>
<keyword evidence="1" id="KW-0678">Repressor</keyword>
<evidence type="ECO:0000256" key="9">
    <source>
        <dbReference type="NCBIfam" id="TIGR02018"/>
    </source>
</evidence>
<comment type="pathway">
    <text evidence="7">Amino-acid degradation; L-histidine degradation into L-glutamate [regulation].</text>
</comment>
<keyword evidence="2" id="KW-0369">Histidine metabolism</keyword>
<dbReference type="Gene3D" id="3.40.1410.10">
    <property type="entry name" value="Chorismate lyase-like"/>
    <property type="match status" value="1"/>
</dbReference>
<dbReference type="CDD" id="cd07377">
    <property type="entry name" value="WHTH_GntR"/>
    <property type="match status" value="1"/>
</dbReference>
<dbReference type="SMART" id="SM00866">
    <property type="entry name" value="UTRA"/>
    <property type="match status" value="1"/>
</dbReference>
<evidence type="ECO:0000256" key="1">
    <source>
        <dbReference type="ARBA" id="ARBA00022491"/>
    </source>
</evidence>
<dbReference type="AlphaFoldDB" id="A0A097R503"/>
<evidence type="ECO:0000256" key="8">
    <source>
        <dbReference type="ARBA" id="ARBA00071620"/>
    </source>
</evidence>
<dbReference type="Pfam" id="PF07702">
    <property type="entry name" value="UTRA"/>
    <property type="match status" value="1"/>
</dbReference>
<dbReference type="SMART" id="SM00345">
    <property type="entry name" value="HTH_GNTR"/>
    <property type="match status" value="1"/>
</dbReference>
<protein>
    <recommendedName>
        <fullName evidence="8 9">Histidine utilization repressor</fullName>
    </recommendedName>
</protein>
<dbReference type="GO" id="GO:0003677">
    <property type="term" value="F:DNA binding"/>
    <property type="evidence" value="ECO:0007669"/>
    <property type="project" value="UniProtKB-UniRule"/>
</dbReference>
<organism evidence="11 12">
    <name type="scientific">Hafnia alvei FB1</name>
    <dbReference type="NCBI Taxonomy" id="1453496"/>
    <lineage>
        <taxon>Bacteria</taxon>
        <taxon>Pseudomonadati</taxon>
        <taxon>Pseudomonadota</taxon>
        <taxon>Gammaproteobacteria</taxon>
        <taxon>Enterobacterales</taxon>
        <taxon>Hafniaceae</taxon>
        <taxon>Hafnia</taxon>
    </lineage>
</organism>
<dbReference type="GO" id="GO:0045892">
    <property type="term" value="P:negative regulation of DNA-templated transcription"/>
    <property type="evidence" value="ECO:0007669"/>
    <property type="project" value="UniProtKB-UniRule"/>
</dbReference>
<keyword evidence="12" id="KW-1185">Reference proteome</keyword>
<evidence type="ECO:0000259" key="10">
    <source>
        <dbReference type="PROSITE" id="PS50949"/>
    </source>
</evidence>
<evidence type="ECO:0000256" key="6">
    <source>
        <dbReference type="ARBA" id="ARBA00058362"/>
    </source>
</evidence>
<evidence type="ECO:0000256" key="3">
    <source>
        <dbReference type="ARBA" id="ARBA00023015"/>
    </source>
</evidence>
<dbReference type="InterPro" id="IPR011663">
    <property type="entry name" value="UTRA"/>
</dbReference>
<dbReference type="InterPro" id="IPR010248">
    <property type="entry name" value="His_ut_repres"/>
</dbReference>
<dbReference type="HOGENOM" id="CLU_063236_0_0_6"/>
<dbReference type="GO" id="GO:0006547">
    <property type="term" value="P:L-histidine metabolic process"/>
    <property type="evidence" value="ECO:0007669"/>
    <property type="project" value="UniProtKB-UniRule"/>
</dbReference>
<dbReference type="Proteomes" id="UP000029986">
    <property type="component" value="Chromosome"/>
</dbReference>
<dbReference type="NCBIfam" id="TIGR02018">
    <property type="entry name" value="his_ut_repres"/>
    <property type="match status" value="1"/>
</dbReference>
<dbReference type="FunFam" id="1.10.10.10:FF:000079">
    <property type="entry name" value="GntR family transcriptional regulator"/>
    <property type="match status" value="1"/>
</dbReference>
<evidence type="ECO:0000256" key="2">
    <source>
        <dbReference type="ARBA" id="ARBA00022808"/>
    </source>
</evidence>
<evidence type="ECO:0000256" key="5">
    <source>
        <dbReference type="ARBA" id="ARBA00023163"/>
    </source>
</evidence>
<keyword evidence="4" id="KW-0238">DNA-binding</keyword>
<dbReference type="InterPro" id="IPR000524">
    <property type="entry name" value="Tscrpt_reg_HTH_GntR"/>
</dbReference>